<evidence type="ECO:0000256" key="2">
    <source>
        <dbReference type="SAM" id="SignalP"/>
    </source>
</evidence>
<feature type="signal peptide" evidence="2">
    <location>
        <begin position="1"/>
        <end position="20"/>
    </location>
</feature>
<accession>A0A6L9EH72</accession>
<dbReference type="AlphaFoldDB" id="A0A6L9EH72"/>
<dbReference type="InterPro" id="IPR007484">
    <property type="entry name" value="Peptidase_M28"/>
</dbReference>
<evidence type="ECO:0000259" key="3">
    <source>
        <dbReference type="Pfam" id="PF04389"/>
    </source>
</evidence>
<dbReference type="Pfam" id="PF04389">
    <property type="entry name" value="Peptidase_M28"/>
    <property type="match status" value="1"/>
</dbReference>
<reference evidence="4 5" key="1">
    <citation type="submission" date="2020-01" db="EMBL/GenBank/DDBJ databases">
        <title>Bacteria diversity of Porities sp.</title>
        <authorList>
            <person name="Wang G."/>
        </authorList>
    </citation>
    <scope>NUCLEOTIDE SEQUENCE [LARGE SCALE GENOMIC DNA]</scope>
    <source>
        <strain evidence="4 5">R33</strain>
    </source>
</reference>
<dbReference type="PROSITE" id="PS51257">
    <property type="entry name" value="PROKAR_LIPOPROTEIN"/>
    <property type="match status" value="1"/>
</dbReference>
<keyword evidence="4" id="KW-0378">Hydrolase</keyword>
<evidence type="ECO:0000313" key="5">
    <source>
        <dbReference type="Proteomes" id="UP000475249"/>
    </source>
</evidence>
<dbReference type="PANTHER" id="PTHR12147">
    <property type="entry name" value="METALLOPEPTIDASE M28 FAMILY MEMBER"/>
    <property type="match status" value="1"/>
</dbReference>
<name>A0A6L9EH72_9FLAO</name>
<comment type="caution">
    <text evidence="4">The sequence shown here is derived from an EMBL/GenBank/DDBJ whole genome shotgun (WGS) entry which is preliminary data.</text>
</comment>
<dbReference type="SUPFAM" id="SSF53187">
    <property type="entry name" value="Zn-dependent exopeptidases"/>
    <property type="match status" value="1"/>
</dbReference>
<dbReference type="PANTHER" id="PTHR12147:SF26">
    <property type="entry name" value="PEPTIDASE M28 DOMAIN-CONTAINING PROTEIN"/>
    <property type="match status" value="1"/>
</dbReference>
<dbReference type="GO" id="GO:0008235">
    <property type="term" value="F:metalloexopeptidase activity"/>
    <property type="evidence" value="ECO:0007669"/>
    <property type="project" value="InterPro"/>
</dbReference>
<dbReference type="RefSeq" id="WP_161437199.1">
    <property type="nucleotide sequence ID" value="NZ_WXYO01000009.1"/>
</dbReference>
<feature type="chain" id="PRO_5027002118" evidence="2">
    <location>
        <begin position="21"/>
        <end position="347"/>
    </location>
</feature>
<dbReference type="CDD" id="cd03877">
    <property type="entry name" value="M28_like"/>
    <property type="match status" value="1"/>
</dbReference>
<sequence length="347" mass="38081">MKNSILGFVLLLLISCGSGAIKTTDPATVNGSSVTLADNTPKGPASSMPAEPEVKPEAGPKPFTDTTRIGGIMNFLASDDLKGRDSGSEGIAKAAEFIEGIFEQNNISPYFESYRDTLSNFKKTAYNVVGVLEGNDPELKKEFILIGAHYDHIGIIKPVNGDAIANGANDNASGTTTVLELARYFGNRKSNKRSLIFAFFSAEEKGLLGSRHLAEKLKEQELNLYTMLNFEMTGVPMRGKSYFIYITGYDRSNLAEVSNNYAGEKLIGFLPKSKEVGLFKRSDNYPFYEVFQVPSHTFCTFDFSNFIHYHGVGDEVSEMDLDHMAKVVNKMIPVVEGITNAATQEIK</sequence>
<protein>
    <submittedName>
        <fullName evidence="4">M20/M25/M40 family metallo-hydrolase</fullName>
    </submittedName>
</protein>
<gene>
    <name evidence="4" type="ORF">GTQ38_19210</name>
</gene>
<dbReference type="GO" id="GO:0006508">
    <property type="term" value="P:proteolysis"/>
    <property type="evidence" value="ECO:0007669"/>
    <property type="project" value="InterPro"/>
</dbReference>
<evidence type="ECO:0000256" key="1">
    <source>
        <dbReference type="SAM" id="MobiDB-lite"/>
    </source>
</evidence>
<evidence type="ECO:0000313" key="4">
    <source>
        <dbReference type="EMBL" id="NAS14147.1"/>
    </source>
</evidence>
<proteinExistence type="predicted"/>
<organism evidence="4 5">
    <name type="scientific">Poritiphilus flavus</name>
    <dbReference type="NCBI Taxonomy" id="2697053"/>
    <lineage>
        <taxon>Bacteria</taxon>
        <taxon>Pseudomonadati</taxon>
        <taxon>Bacteroidota</taxon>
        <taxon>Flavobacteriia</taxon>
        <taxon>Flavobacteriales</taxon>
        <taxon>Flavobacteriaceae</taxon>
        <taxon>Poritiphilus</taxon>
    </lineage>
</organism>
<feature type="domain" description="Peptidase M28" evidence="3">
    <location>
        <begin position="127"/>
        <end position="331"/>
    </location>
</feature>
<dbReference type="InterPro" id="IPR045175">
    <property type="entry name" value="M28_fam"/>
</dbReference>
<keyword evidence="5" id="KW-1185">Reference proteome</keyword>
<dbReference type="Proteomes" id="UP000475249">
    <property type="component" value="Unassembled WGS sequence"/>
</dbReference>
<dbReference type="EMBL" id="WXYO01000009">
    <property type="protein sequence ID" value="NAS14147.1"/>
    <property type="molecule type" value="Genomic_DNA"/>
</dbReference>
<keyword evidence="2" id="KW-0732">Signal</keyword>
<dbReference type="Gene3D" id="3.40.630.10">
    <property type="entry name" value="Zn peptidases"/>
    <property type="match status" value="1"/>
</dbReference>
<feature type="region of interest" description="Disordered" evidence="1">
    <location>
        <begin position="32"/>
        <end position="63"/>
    </location>
</feature>